<dbReference type="PROSITE" id="PS51819">
    <property type="entry name" value="VOC"/>
    <property type="match status" value="1"/>
</dbReference>
<evidence type="ECO:0000259" key="1">
    <source>
        <dbReference type="PROSITE" id="PS51819"/>
    </source>
</evidence>
<dbReference type="InterPro" id="IPR004360">
    <property type="entry name" value="Glyas_Fos-R_dOase_dom"/>
</dbReference>
<name>A0A4R0KA52_9ACTN</name>
<gene>
    <name evidence="2" type="ORF">E0H73_34150</name>
</gene>
<evidence type="ECO:0000313" key="3">
    <source>
        <dbReference type="Proteomes" id="UP000291144"/>
    </source>
</evidence>
<accession>A0A4R0KA52</accession>
<dbReference type="InterPro" id="IPR029068">
    <property type="entry name" value="Glyas_Bleomycin-R_OHBP_Dase"/>
</dbReference>
<dbReference type="Gene3D" id="3.10.180.10">
    <property type="entry name" value="2,3-Dihydroxybiphenyl 1,2-Dioxygenase, domain 1"/>
    <property type="match status" value="1"/>
</dbReference>
<comment type="caution">
    <text evidence="2">The sequence shown here is derived from an EMBL/GenBank/DDBJ whole genome shotgun (WGS) entry which is preliminary data.</text>
</comment>
<organism evidence="2 3">
    <name type="scientific">Kribbella pittospori</name>
    <dbReference type="NCBI Taxonomy" id="722689"/>
    <lineage>
        <taxon>Bacteria</taxon>
        <taxon>Bacillati</taxon>
        <taxon>Actinomycetota</taxon>
        <taxon>Actinomycetes</taxon>
        <taxon>Propionibacteriales</taxon>
        <taxon>Kribbellaceae</taxon>
        <taxon>Kribbella</taxon>
    </lineage>
</organism>
<dbReference type="OrthoDB" id="9798201at2"/>
<reference evidence="2 3" key="1">
    <citation type="submission" date="2019-02" db="EMBL/GenBank/DDBJ databases">
        <title>Kribbella capetownensis sp. nov. and Kribbella speibonae sp. nov., isolated from soil.</title>
        <authorList>
            <person name="Curtis S.M."/>
            <person name="Norton I."/>
            <person name="Everest G.J."/>
            <person name="Meyers P.R."/>
        </authorList>
    </citation>
    <scope>NUCLEOTIDE SEQUENCE [LARGE SCALE GENOMIC DNA]</scope>
    <source>
        <strain evidence="2 3">NRRL B-24813</strain>
    </source>
</reference>
<sequence>MSQGRSRVVKFAKTIVYVEDAKASIEFFERAFGWKGTYWDQGAGEVDAGDTKIVFATYTVGQSHLTDVGAPGAVGFELGLTSEDVEGDFQRAVDAGAEPLKAPEKSPWGQVTSYLRCPDGTVIDLASPA</sequence>
<dbReference type="PANTHER" id="PTHR36503:SF1">
    <property type="entry name" value="BLR2520 PROTEIN"/>
    <property type="match status" value="1"/>
</dbReference>
<dbReference type="EMBL" id="SJKB01000013">
    <property type="protein sequence ID" value="TCC56197.1"/>
    <property type="molecule type" value="Genomic_DNA"/>
</dbReference>
<dbReference type="SUPFAM" id="SSF54593">
    <property type="entry name" value="Glyoxalase/Bleomycin resistance protein/Dihydroxybiphenyl dioxygenase"/>
    <property type="match status" value="1"/>
</dbReference>
<dbReference type="PANTHER" id="PTHR36503">
    <property type="entry name" value="BLR2520 PROTEIN"/>
    <property type="match status" value="1"/>
</dbReference>
<evidence type="ECO:0000313" key="2">
    <source>
        <dbReference type="EMBL" id="TCC56197.1"/>
    </source>
</evidence>
<keyword evidence="3" id="KW-1185">Reference proteome</keyword>
<protein>
    <submittedName>
        <fullName evidence="2">VOC family protein</fullName>
    </submittedName>
</protein>
<proteinExistence type="predicted"/>
<feature type="domain" description="VOC" evidence="1">
    <location>
        <begin position="10"/>
        <end position="128"/>
    </location>
</feature>
<dbReference type="Pfam" id="PF00903">
    <property type="entry name" value="Glyoxalase"/>
    <property type="match status" value="1"/>
</dbReference>
<dbReference type="InterPro" id="IPR037523">
    <property type="entry name" value="VOC_core"/>
</dbReference>
<dbReference type="AlphaFoldDB" id="A0A4R0KA52"/>
<dbReference type="Proteomes" id="UP000291144">
    <property type="component" value="Unassembled WGS sequence"/>
</dbReference>